<dbReference type="STRING" id="1168034.FH5T_01940"/>
<dbReference type="OrthoDB" id="1122287at2"/>
<organism evidence="3 5">
    <name type="scientific">Draconibacterium orientale</name>
    <dbReference type="NCBI Taxonomy" id="1168034"/>
    <lineage>
        <taxon>Bacteria</taxon>
        <taxon>Pseudomonadati</taxon>
        <taxon>Bacteroidota</taxon>
        <taxon>Bacteroidia</taxon>
        <taxon>Marinilabiliales</taxon>
        <taxon>Prolixibacteraceae</taxon>
        <taxon>Draconibacterium</taxon>
    </lineage>
</organism>
<sequence length="63" mass="7132">MKKYTIQKIDTNLYIKGFSGQLVYLALYGILLTLIVFVVLYMETPVKLTTQGQFKLTIDAGVN</sequence>
<keyword evidence="1" id="KW-0812">Transmembrane</keyword>
<reference evidence="2 4" key="1">
    <citation type="submission" date="2014-03" db="EMBL/GenBank/DDBJ databases">
        <title>Complete genome sequence of a deeply braunched marine Bacteroidia bacterium Draconibacterium orientale type strain FH5T.</title>
        <authorList>
            <person name="Li X."/>
            <person name="Wang X."/>
            <person name="Xie Z."/>
            <person name="Du Z."/>
            <person name="Chen G."/>
        </authorList>
    </citation>
    <scope>NUCLEOTIDE SEQUENCE [LARGE SCALE GENOMIC DNA]</scope>
    <source>
        <strain evidence="2 4">FH5</strain>
    </source>
</reference>
<keyword evidence="1" id="KW-1133">Transmembrane helix</keyword>
<gene>
    <name evidence="2" type="ORF">FH5T_01940</name>
    <name evidence="3" type="ORF">SAMN05444285_1461</name>
</gene>
<protein>
    <submittedName>
        <fullName evidence="3">Uncharacterized protein</fullName>
    </submittedName>
</protein>
<dbReference type="KEGG" id="dori:FH5T_01940"/>
<keyword evidence="4" id="KW-1185">Reference proteome</keyword>
<evidence type="ECO:0000313" key="5">
    <source>
        <dbReference type="Proteomes" id="UP000181981"/>
    </source>
</evidence>
<dbReference type="RefSeq" id="WP_038554936.1">
    <property type="nucleotide sequence ID" value="NZ_FOHT01000046.1"/>
</dbReference>
<evidence type="ECO:0000313" key="2">
    <source>
        <dbReference type="EMBL" id="AHW61478.1"/>
    </source>
</evidence>
<dbReference type="EMBL" id="CP007451">
    <property type="protein sequence ID" value="AHW61478.1"/>
    <property type="molecule type" value="Genomic_DNA"/>
</dbReference>
<proteinExistence type="predicted"/>
<feature type="transmembrane region" description="Helical" evidence="1">
    <location>
        <begin position="21"/>
        <end position="42"/>
    </location>
</feature>
<evidence type="ECO:0000313" key="4">
    <source>
        <dbReference type="Proteomes" id="UP000023772"/>
    </source>
</evidence>
<name>X5DEZ6_9BACT</name>
<keyword evidence="1" id="KW-0472">Membrane</keyword>
<dbReference type="HOGENOM" id="CLU_2878633_0_0_10"/>
<dbReference type="AlphaFoldDB" id="X5DEZ6"/>
<reference evidence="3 5" key="2">
    <citation type="submission" date="2016-10" db="EMBL/GenBank/DDBJ databases">
        <authorList>
            <person name="de Groot N.N."/>
        </authorList>
    </citation>
    <scope>NUCLEOTIDE SEQUENCE [LARGE SCALE GENOMIC DNA]</scope>
    <source>
        <strain evidence="3 5">DSM 25947</strain>
    </source>
</reference>
<evidence type="ECO:0000256" key="1">
    <source>
        <dbReference type="SAM" id="Phobius"/>
    </source>
</evidence>
<dbReference type="Proteomes" id="UP000023772">
    <property type="component" value="Chromosome"/>
</dbReference>
<dbReference type="Proteomes" id="UP000181981">
    <property type="component" value="Unassembled WGS sequence"/>
</dbReference>
<dbReference type="EMBL" id="FOHT01000046">
    <property type="protein sequence ID" value="SEU10787.1"/>
    <property type="molecule type" value="Genomic_DNA"/>
</dbReference>
<accession>X5DEZ6</accession>
<evidence type="ECO:0000313" key="3">
    <source>
        <dbReference type="EMBL" id="SEU10787.1"/>
    </source>
</evidence>